<feature type="transmembrane region" description="Helical" evidence="2">
    <location>
        <begin position="561"/>
        <end position="582"/>
    </location>
</feature>
<evidence type="ECO:0000256" key="2">
    <source>
        <dbReference type="SAM" id="Phobius"/>
    </source>
</evidence>
<feature type="transmembrane region" description="Helical" evidence="2">
    <location>
        <begin position="492"/>
        <end position="508"/>
    </location>
</feature>
<feature type="domain" description="Dienelactone hydrolase" evidence="4">
    <location>
        <begin position="53"/>
        <end position="164"/>
    </location>
</feature>
<feature type="signal peptide" evidence="3">
    <location>
        <begin position="1"/>
        <end position="27"/>
    </location>
</feature>
<dbReference type="InterPro" id="IPR050261">
    <property type="entry name" value="FrsA_esterase"/>
</dbReference>
<feature type="transmembrane region" description="Helical" evidence="2">
    <location>
        <begin position="359"/>
        <end position="381"/>
    </location>
</feature>
<keyword evidence="2" id="KW-1133">Transmembrane helix</keyword>
<keyword evidence="2" id="KW-0812">Transmembrane</keyword>
<dbReference type="GO" id="GO:0016787">
    <property type="term" value="F:hydrolase activity"/>
    <property type="evidence" value="ECO:0007669"/>
    <property type="project" value="UniProtKB-KW"/>
</dbReference>
<evidence type="ECO:0000259" key="4">
    <source>
        <dbReference type="Pfam" id="PF01738"/>
    </source>
</evidence>
<dbReference type="PANTHER" id="PTHR22946">
    <property type="entry name" value="DIENELACTONE HYDROLASE DOMAIN-CONTAINING PROTEIN-RELATED"/>
    <property type="match status" value="1"/>
</dbReference>
<dbReference type="InterPro" id="IPR029058">
    <property type="entry name" value="AB_hydrolase_fold"/>
</dbReference>
<dbReference type="Proteomes" id="UP000541033">
    <property type="component" value="Unassembled WGS sequence"/>
</dbReference>
<feature type="transmembrane region" description="Helical" evidence="2">
    <location>
        <begin position="594"/>
        <end position="613"/>
    </location>
</feature>
<feature type="transmembrane region" description="Helical" evidence="2">
    <location>
        <begin position="401"/>
        <end position="428"/>
    </location>
</feature>
<comment type="similarity">
    <text evidence="1">Belongs to the AB hydrolase superfamily.</text>
</comment>
<keyword evidence="2" id="KW-0472">Membrane</keyword>
<evidence type="ECO:0000313" key="5">
    <source>
        <dbReference type="EMBL" id="NIH52153.1"/>
    </source>
</evidence>
<feature type="transmembrane region" description="Helical" evidence="2">
    <location>
        <begin position="448"/>
        <end position="472"/>
    </location>
</feature>
<keyword evidence="6" id="KW-1185">Reference proteome</keyword>
<comment type="caution">
    <text evidence="5">The sequence shown here is derived from an EMBL/GenBank/DDBJ whole genome shotgun (WGS) entry which is preliminary data.</text>
</comment>
<protein>
    <submittedName>
        <fullName evidence="5">Dienelactone hydrolase</fullName>
    </submittedName>
</protein>
<accession>A0A7X5QY80</accession>
<feature type="transmembrane region" description="Helical" evidence="2">
    <location>
        <begin position="529"/>
        <end position="549"/>
    </location>
</feature>
<sequence length="617" mass="67300">MKTSLTKKNSFWLFLSLALVLISAIGASVVQTNAGNVTIKDMRWETSSGQEMSALLFKPDGVSAEHKAPGIVVSHGWWNNREMQDANYVELARRGFVVISIDMYGHGNSDPLVNDDLALGGTGMYDAVKLMADLPYVDTNKIGVSGHSNGARAANFSVALDNAADTQLISAVLLVDNDAVYTDAENENAFFNLYGTRDVGIVADQYDEFFFRSYSPEGEVLTAPRDFIGTPNAQSFLNFGTDPEKAKETREAGNFYTEKVDGEEAIRVIFTPAETHPWGTISKTTVTSQLDFFEQALGAPNAIDASNQVWQIKEGFTALGLVGFGIFLVAFTRALLGTRAFAALKKPAAPAVAANTKQLAWFWGGLVVSVLFSGFSYIWLSQNATVGGIAFNATPTAFTQGAVYFIGLWSAINGAAAIVIMTISYLLFGRKNGFDLKATGVLPGWKNFFHGIGLSLVVVAAAFFLVFLVDYFFKTDFRWWVVAIKAFGADKLWIALLYVPFFLAYYVFNSVSINAFNRFTLLGKEWLNTALLAVANMIAPLILVIVQYTTFASSGQLVPGFGGIFSIWLFPVILILFVSAFISRKIYRATNNPYIGGFINALVVTIISVSNTLTVTY</sequence>
<keyword evidence="5" id="KW-0378">Hydrolase</keyword>
<dbReference type="Pfam" id="PF01738">
    <property type="entry name" value="DLH"/>
    <property type="match status" value="1"/>
</dbReference>
<dbReference type="PANTHER" id="PTHR22946:SF0">
    <property type="entry name" value="DIENELACTONE HYDROLASE DOMAIN-CONTAINING PROTEIN"/>
    <property type="match status" value="1"/>
</dbReference>
<proteinExistence type="inferred from homology"/>
<dbReference type="Gene3D" id="3.40.50.1820">
    <property type="entry name" value="alpha/beta hydrolase"/>
    <property type="match status" value="1"/>
</dbReference>
<reference evidence="5 6" key="1">
    <citation type="submission" date="2020-02" db="EMBL/GenBank/DDBJ databases">
        <title>Sequencing the genomes of 1000 actinobacteria strains.</title>
        <authorList>
            <person name="Klenk H.-P."/>
        </authorList>
    </citation>
    <scope>NUCLEOTIDE SEQUENCE [LARGE SCALE GENOMIC DNA]</scope>
    <source>
        <strain evidence="5 6">DSM 27960</strain>
    </source>
</reference>
<feature type="transmembrane region" description="Helical" evidence="2">
    <location>
        <begin position="316"/>
        <end position="338"/>
    </location>
</feature>
<dbReference type="EMBL" id="JAAMOX010000001">
    <property type="protein sequence ID" value="NIH52153.1"/>
    <property type="molecule type" value="Genomic_DNA"/>
</dbReference>
<evidence type="ECO:0000256" key="3">
    <source>
        <dbReference type="SAM" id="SignalP"/>
    </source>
</evidence>
<evidence type="ECO:0000313" key="6">
    <source>
        <dbReference type="Proteomes" id="UP000541033"/>
    </source>
</evidence>
<feature type="chain" id="PRO_5039553838" evidence="3">
    <location>
        <begin position="28"/>
        <end position="617"/>
    </location>
</feature>
<dbReference type="SUPFAM" id="SSF53474">
    <property type="entry name" value="alpha/beta-Hydrolases"/>
    <property type="match status" value="1"/>
</dbReference>
<dbReference type="InterPro" id="IPR002925">
    <property type="entry name" value="Dienelactn_hydro"/>
</dbReference>
<keyword evidence="3" id="KW-0732">Signal</keyword>
<evidence type="ECO:0000256" key="1">
    <source>
        <dbReference type="ARBA" id="ARBA00008645"/>
    </source>
</evidence>
<dbReference type="AlphaFoldDB" id="A0A7X5QY80"/>
<dbReference type="RefSeq" id="WP_167146294.1">
    <property type="nucleotide sequence ID" value="NZ_JAAMOX010000001.1"/>
</dbReference>
<gene>
    <name evidence="5" type="ORF">FHX76_000021</name>
</gene>
<name>A0A7X5QY80_9MICO</name>
<organism evidence="5 6">
    <name type="scientific">Lysinibacter cavernae</name>
    <dbReference type="NCBI Taxonomy" id="1640652"/>
    <lineage>
        <taxon>Bacteria</taxon>
        <taxon>Bacillati</taxon>
        <taxon>Actinomycetota</taxon>
        <taxon>Actinomycetes</taxon>
        <taxon>Micrococcales</taxon>
        <taxon>Microbacteriaceae</taxon>
        <taxon>Lysinibacter</taxon>
    </lineage>
</organism>